<dbReference type="PRINTS" id="PR00463">
    <property type="entry name" value="EP450I"/>
</dbReference>
<dbReference type="InterPro" id="IPR050121">
    <property type="entry name" value="Cytochrome_P450_monoxygenase"/>
</dbReference>
<keyword evidence="5" id="KW-1185">Reference proteome</keyword>
<dbReference type="EMBL" id="JAVFJF020000003">
    <property type="protein sequence ID" value="MEJ8673697.1"/>
    <property type="molecule type" value="Genomic_DNA"/>
</dbReference>
<name>A0ABU8UXV5_9NEIS</name>
<keyword evidence="3" id="KW-0503">Monooxygenase</keyword>
<dbReference type="PANTHER" id="PTHR24305:SF166">
    <property type="entry name" value="CYTOCHROME P450 12A4, MITOCHONDRIAL-RELATED"/>
    <property type="match status" value="1"/>
</dbReference>
<dbReference type="InterPro" id="IPR002401">
    <property type="entry name" value="Cyt_P450_E_grp-I"/>
</dbReference>
<sequence>MPMDTAGIGKARNLVTMNTTPNSSPCPFHSGNVPPQAPLDAWPPGPPSGLTGWGLLWRMARGMPEALVAWQREFGDVVHLRTWPEHQIVVADPTLARELLVGNRDKLTRWERARTVFRRMHGDSVLVAEGEAWQRKRMALHPEFSRQAAHSFVPALTEIMDRAYAAWPQTDANWPIEQAFTSLAMELIVGMAFSDGMERDEARRTEQACRALMAQADAEFYHPWSWPDWMPWQRARRQAQAQLDQLIERRLLQRLAMPLANRPDDLLSRLLRLHNDDQANWPLSAVRAECKTAFLAGHETVASTLTWWAWCMASHPDAQHAARAEVVETLGDAPPAASELPALRYLSQTLQETMRLYPAAPVLISRRASCPVTLGHWRFPAGTLFLVPVQLMHHDARWFPEPRAFRPERFRLDGDSKVAGAYQPFGSGPRVCLGQHLAQTEMTLAAAMLLQRFYLSVPDGMTPPQAVLHVTQRPAQPLRLALRRAP</sequence>
<dbReference type="Gene3D" id="1.10.630.10">
    <property type="entry name" value="Cytochrome P450"/>
    <property type="match status" value="1"/>
</dbReference>
<evidence type="ECO:0000256" key="2">
    <source>
        <dbReference type="ARBA" id="ARBA00010617"/>
    </source>
</evidence>
<protein>
    <submittedName>
        <fullName evidence="4">Cytochrome P450</fullName>
    </submittedName>
</protein>
<dbReference type="InterPro" id="IPR001128">
    <property type="entry name" value="Cyt_P450"/>
</dbReference>
<organism evidence="4 5">
    <name type="scientific">Chromobacterium amazonense</name>
    <dbReference type="NCBI Taxonomy" id="1382803"/>
    <lineage>
        <taxon>Bacteria</taxon>
        <taxon>Pseudomonadati</taxon>
        <taxon>Pseudomonadota</taxon>
        <taxon>Betaproteobacteria</taxon>
        <taxon>Neisseriales</taxon>
        <taxon>Chromobacteriaceae</taxon>
        <taxon>Chromobacterium</taxon>
    </lineage>
</organism>
<gene>
    <name evidence="4" type="ORF">QCL97_003080</name>
</gene>
<evidence type="ECO:0000256" key="3">
    <source>
        <dbReference type="RuleBase" id="RU000461"/>
    </source>
</evidence>
<keyword evidence="3" id="KW-0479">Metal-binding</keyword>
<dbReference type="Pfam" id="PF00067">
    <property type="entry name" value="p450"/>
    <property type="match status" value="1"/>
</dbReference>
<dbReference type="PROSITE" id="PS00086">
    <property type="entry name" value="CYTOCHROME_P450"/>
    <property type="match status" value="1"/>
</dbReference>
<comment type="similarity">
    <text evidence="2 3">Belongs to the cytochrome P450 family.</text>
</comment>
<proteinExistence type="inferred from homology"/>
<comment type="cofactor">
    <cofactor evidence="1">
        <name>heme</name>
        <dbReference type="ChEBI" id="CHEBI:30413"/>
    </cofactor>
</comment>
<dbReference type="RefSeq" id="WP_307912496.1">
    <property type="nucleotide sequence ID" value="NZ_JAVFJF020000003.1"/>
</dbReference>
<evidence type="ECO:0000256" key="1">
    <source>
        <dbReference type="ARBA" id="ARBA00001971"/>
    </source>
</evidence>
<keyword evidence="3" id="KW-0349">Heme</keyword>
<comment type="caution">
    <text evidence="4">The sequence shown here is derived from an EMBL/GenBank/DDBJ whole genome shotgun (WGS) entry which is preliminary data.</text>
</comment>
<dbReference type="Proteomes" id="UP001224516">
    <property type="component" value="Unassembled WGS sequence"/>
</dbReference>
<dbReference type="SUPFAM" id="SSF48264">
    <property type="entry name" value="Cytochrome P450"/>
    <property type="match status" value="1"/>
</dbReference>
<reference evidence="4 5" key="1">
    <citation type="submission" date="2023-12" db="EMBL/GenBank/DDBJ databases">
        <title>Evaluation and characterization of a potential secondary metabolite violacein from indigenous Chromobacterium amazonense SAM215.</title>
        <authorList>
            <person name="Tarafdar M.R."/>
            <person name="Abedin S.M."/>
            <person name="Atiqua A."/>
            <person name="Saha A."/>
            <person name="Khan S.N."/>
        </authorList>
    </citation>
    <scope>NUCLEOTIDE SEQUENCE [LARGE SCALE GENOMIC DNA]</scope>
    <source>
        <strain evidence="4 5">SAM215</strain>
    </source>
</reference>
<evidence type="ECO:0000313" key="4">
    <source>
        <dbReference type="EMBL" id="MEJ8673697.1"/>
    </source>
</evidence>
<accession>A0ABU8UXV5</accession>
<dbReference type="PRINTS" id="PR00385">
    <property type="entry name" value="P450"/>
</dbReference>
<dbReference type="InterPro" id="IPR017972">
    <property type="entry name" value="Cyt_P450_CS"/>
</dbReference>
<evidence type="ECO:0000313" key="5">
    <source>
        <dbReference type="Proteomes" id="UP001224516"/>
    </source>
</evidence>
<keyword evidence="3" id="KW-0560">Oxidoreductase</keyword>
<dbReference type="PANTHER" id="PTHR24305">
    <property type="entry name" value="CYTOCHROME P450"/>
    <property type="match status" value="1"/>
</dbReference>
<dbReference type="InterPro" id="IPR036396">
    <property type="entry name" value="Cyt_P450_sf"/>
</dbReference>
<keyword evidence="3" id="KW-0408">Iron</keyword>